<evidence type="ECO:0000256" key="7">
    <source>
        <dbReference type="SAM" id="Phobius"/>
    </source>
</evidence>
<feature type="transmembrane region" description="Helical" evidence="7">
    <location>
        <begin position="309"/>
        <end position="331"/>
    </location>
</feature>
<sequence>MSSFLDIVTAGFAAFQHMFSGMSPLLHIGLILIIATFIAYLAKIFRQPLIVAYVLAGILIGPMGFGLIKNTSEITALAELGIAFLLFTVGLELDFQKLRNVGAVSVGGGIIQVVLTFVLGFFVSEWLGFNSTTSVYIGLLVAFSSTMIVTKFLVDRNEINTLHSRIMLGILLLQDIMVIMILPVLTTQTALSLEILATIFIKGFGLFSIAVVLNRFVFKRILDYAAETYEILFMTAISICFLFIGLAVALGFPVSIGAFIGGLAIASFPYNLEIEGEIHSLRDFFAVIFFVSLGMSINLMVVYNMFFEFLVILFVILLIKPLILSIIYLLLGYGGRNASRIGLGLAQASEFSFILATQGLLLGHLNTQNYSFILSIVVISMVTTPYFMQFRNNFYRFFSNIQPSFLKKRITSKRVQKIEKHPKKSLENHIIIFGAHRMGGRIIEYLKKKKKNFIVVENNPEIVKRLSNEGVYCKYADADNEDILRVVGLYKANLAVITVPNNEIACFVTRRAKRFNPVIKIFARAHSVQEAENLYNCGADFVVVPEFESSEKIIQRIEDFFQKGTG</sequence>
<keyword evidence="3" id="KW-0813">Transport</keyword>
<dbReference type="Gene3D" id="3.40.50.720">
    <property type="entry name" value="NAD(P)-binding Rossmann-like Domain"/>
    <property type="match status" value="1"/>
</dbReference>
<reference evidence="9 10" key="1">
    <citation type="submission" date="2018-06" db="EMBL/GenBank/DDBJ databases">
        <title>Extensive metabolic versatility and redundancy in microbially diverse, dynamic hydrothermal sediments.</title>
        <authorList>
            <person name="Dombrowski N."/>
            <person name="Teske A."/>
            <person name="Baker B.J."/>
        </authorList>
    </citation>
    <scope>NUCLEOTIDE SEQUENCE [LARGE SCALE GENOMIC DNA]</scope>
    <source>
        <strain evidence="9">B79_G16</strain>
    </source>
</reference>
<evidence type="ECO:0000256" key="4">
    <source>
        <dbReference type="ARBA" id="ARBA00022692"/>
    </source>
</evidence>
<dbReference type="InterPro" id="IPR006153">
    <property type="entry name" value="Cation/H_exchanger_TM"/>
</dbReference>
<dbReference type="Pfam" id="PF02254">
    <property type="entry name" value="TrkA_N"/>
    <property type="match status" value="1"/>
</dbReference>
<keyword evidence="6 7" id="KW-0472">Membrane</keyword>
<dbReference type="EMBL" id="QMNG01000008">
    <property type="protein sequence ID" value="RLC37232.1"/>
    <property type="molecule type" value="Genomic_DNA"/>
</dbReference>
<dbReference type="Proteomes" id="UP000281261">
    <property type="component" value="Unassembled WGS sequence"/>
</dbReference>
<dbReference type="InterPro" id="IPR036291">
    <property type="entry name" value="NAD(P)-bd_dom_sf"/>
</dbReference>
<comment type="subcellular location">
    <subcellularLocation>
        <location evidence="1">Membrane</location>
        <topology evidence="1">Multi-pass membrane protein</topology>
    </subcellularLocation>
</comment>
<feature type="transmembrane region" description="Helical" evidence="7">
    <location>
        <begin position="229"/>
        <end position="248"/>
    </location>
</feature>
<dbReference type="AlphaFoldDB" id="A0A420ZCQ2"/>
<feature type="transmembrane region" description="Helical" evidence="7">
    <location>
        <begin position="284"/>
        <end position="303"/>
    </location>
</feature>
<evidence type="ECO:0000256" key="3">
    <source>
        <dbReference type="ARBA" id="ARBA00022448"/>
    </source>
</evidence>
<organism evidence="9 10">
    <name type="scientific">candidate division Kazan bacterium</name>
    <dbReference type="NCBI Taxonomy" id="2202143"/>
    <lineage>
        <taxon>Bacteria</taxon>
        <taxon>Bacteria division Kazan-3B-28</taxon>
    </lineage>
</organism>
<dbReference type="SUPFAM" id="SSF51735">
    <property type="entry name" value="NAD(P)-binding Rossmann-fold domains"/>
    <property type="match status" value="1"/>
</dbReference>
<comment type="caution">
    <text evidence="9">The sequence shown here is derived from an EMBL/GenBank/DDBJ whole genome shotgun (WGS) entry which is preliminary data.</text>
</comment>
<feature type="domain" description="RCK N-terminal" evidence="8">
    <location>
        <begin position="427"/>
        <end position="544"/>
    </location>
</feature>
<dbReference type="GO" id="GO:0015297">
    <property type="term" value="F:antiporter activity"/>
    <property type="evidence" value="ECO:0007669"/>
    <property type="project" value="InterPro"/>
</dbReference>
<feature type="transmembrane region" description="Helical" evidence="7">
    <location>
        <begin position="343"/>
        <end position="364"/>
    </location>
</feature>
<dbReference type="GO" id="GO:0006813">
    <property type="term" value="P:potassium ion transport"/>
    <property type="evidence" value="ECO:0007669"/>
    <property type="project" value="InterPro"/>
</dbReference>
<feature type="transmembrane region" description="Helical" evidence="7">
    <location>
        <begin position="103"/>
        <end position="123"/>
    </location>
</feature>
<feature type="transmembrane region" description="Helical" evidence="7">
    <location>
        <begin position="135"/>
        <end position="154"/>
    </location>
</feature>
<feature type="transmembrane region" description="Helical" evidence="7">
    <location>
        <begin position="74"/>
        <end position="91"/>
    </location>
</feature>
<dbReference type="InterPro" id="IPR003148">
    <property type="entry name" value="RCK_N"/>
</dbReference>
<name>A0A420ZCQ2_UNCK3</name>
<feature type="transmembrane region" description="Helical" evidence="7">
    <location>
        <begin position="166"/>
        <end position="185"/>
    </location>
</feature>
<gene>
    <name evidence="9" type="ORF">DRH29_02610</name>
</gene>
<proteinExistence type="inferred from homology"/>
<keyword evidence="4 7" id="KW-0812">Transmembrane</keyword>
<evidence type="ECO:0000256" key="2">
    <source>
        <dbReference type="ARBA" id="ARBA00005551"/>
    </source>
</evidence>
<dbReference type="PANTHER" id="PTHR42751:SF3">
    <property type="entry name" value="SODIUM_GLUTAMATE SYMPORTER"/>
    <property type="match status" value="1"/>
</dbReference>
<dbReference type="InterPro" id="IPR038770">
    <property type="entry name" value="Na+/solute_symporter_sf"/>
</dbReference>
<feature type="transmembrane region" description="Helical" evidence="7">
    <location>
        <begin position="49"/>
        <end position="68"/>
    </location>
</feature>
<comment type="similarity">
    <text evidence="2">Belongs to the monovalent cation:proton antiporter 2 (CPA2) transporter (TC 2.A.37) family.</text>
</comment>
<evidence type="ECO:0000313" key="9">
    <source>
        <dbReference type="EMBL" id="RLC37232.1"/>
    </source>
</evidence>
<accession>A0A420ZCQ2</accession>
<dbReference type="PANTHER" id="PTHR42751">
    <property type="entry name" value="SODIUM/HYDROGEN EXCHANGER FAMILY/TRKA DOMAIN PROTEIN"/>
    <property type="match status" value="1"/>
</dbReference>
<evidence type="ECO:0000256" key="6">
    <source>
        <dbReference type="ARBA" id="ARBA00023136"/>
    </source>
</evidence>
<dbReference type="GO" id="GO:0016020">
    <property type="term" value="C:membrane"/>
    <property type="evidence" value="ECO:0007669"/>
    <property type="project" value="UniProtKB-SubCell"/>
</dbReference>
<dbReference type="Gene3D" id="1.20.1530.20">
    <property type="match status" value="1"/>
</dbReference>
<protein>
    <recommendedName>
        <fullName evidence="8">RCK N-terminal domain-containing protein</fullName>
    </recommendedName>
</protein>
<evidence type="ECO:0000256" key="5">
    <source>
        <dbReference type="ARBA" id="ARBA00022989"/>
    </source>
</evidence>
<evidence type="ECO:0000313" key="10">
    <source>
        <dbReference type="Proteomes" id="UP000281261"/>
    </source>
</evidence>
<feature type="transmembrane region" description="Helical" evidence="7">
    <location>
        <begin position="370"/>
        <end position="388"/>
    </location>
</feature>
<dbReference type="PROSITE" id="PS51201">
    <property type="entry name" value="RCK_N"/>
    <property type="match status" value="1"/>
</dbReference>
<evidence type="ECO:0000259" key="8">
    <source>
        <dbReference type="PROSITE" id="PS51201"/>
    </source>
</evidence>
<feature type="transmembrane region" description="Helical" evidence="7">
    <location>
        <begin position="25"/>
        <end position="42"/>
    </location>
</feature>
<keyword evidence="5 7" id="KW-1133">Transmembrane helix</keyword>
<feature type="transmembrane region" description="Helical" evidence="7">
    <location>
        <begin position="191"/>
        <end position="217"/>
    </location>
</feature>
<evidence type="ECO:0000256" key="1">
    <source>
        <dbReference type="ARBA" id="ARBA00004141"/>
    </source>
</evidence>
<dbReference type="Pfam" id="PF00999">
    <property type="entry name" value="Na_H_Exchanger"/>
    <property type="match status" value="1"/>
</dbReference>
<dbReference type="GO" id="GO:1902600">
    <property type="term" value="P:proton transmembrane transport"/>
    <property type="evidence" value="ECO:0007669"/>
    <property type="project" value="InterPro"/>
</dbReference>